<accession>A0ABN9XJE8</accession>
<name>A0ABN9XJE8_9DINO</name>
<reference evidence="2" key="1">
    <citation type="submission" date="2023-10" db="EMBL/GenBank/DDBJ databases">
        <authorList>
            <person name="Chen Y."/>
            <person name="Shah S."/>
            <person name="Dougan E. K."/>
            <person name="Thang M."/>
            <person name="Chan C."/>
        </authorList>
    </citation>
    <scope>NUCLEOTIDE SEQUENCE [LARGE SCALE GENOMIC DNA]</scope>
</reference>
<feature type="non-terminal residue" evidence="2">
    <location>
        <position position="1"/>
    </location>
</feature>
<feature type="region of interest" description="Disordered" evidence="1">
    <location>
        <begin position="158"/>
        <end position="187"/>
    </location>
</feature>
<keyword evidence="3" id="KW-1185">Reference proteome</keyword>
<dbReference type="Proteomes" id="UP001189429">
    <property type="component" value="Unassembled WGS sequence"/>
</dbReference>
<protein>
    <submittedName>
        <fullName evidence="2">Uncharacterized protein</fullName>
    </submittedName>
</protein>
<comment type="caution">
    <text evidence="2">The sequence shown here is derived from an EMBL/GenBank/DDBJ whole genome shotgun (WGS) entry which is preliminary data.</text>
</comment>
<evidence type="ECO:0000313" key="2">
    <source>
        <dbReference type="EMBL" id="CAK0898103.1"/>
    </source>
</evidence>
<feature type="compositionally biased region" description="Basic and acidic residues" evidence="1">
    <location>
        <begin position="33"/>
        <end position="46"/>
    </location>
</feature>
<gene>
    <name evidence="2" type="ORF">PCOR1329_LOCUS76081</name>
</gene>
<evidence type="ECO:0000256" key="1">
    <source>
        <dbReference type="SAM" id="MobiDB-lite"/>
    </source>
</evidence>
<feature type="non-terminal residue" evidence="2">
    <location>
        <position position="187"/>
    </location>
</feature>
<sequence length="187" mass="19125">GGQTGPAPKVTLAKGHSCVYNADAAARNPRKKPNLEDPREKCDWGEARGTLNAAASSTAAGSHRAARGAKNPRAPRRRAPGSLMGVSTAVEGGGPGRLCVAPGVGSATVEQKGISWPLRAARPLRAAVALVALSQPAAECTRPYKRGFTRCLAGRRRARVSATPAAASGRPRPLQESPAPGGELAAL</sequence>
<dbReference type="EMBL" id="CAUYUJ010020429">
    <property type="protein sequence ID" value="CAK0898103.1"/>
    <property type="molecule type" value="Genomic_DNA"/>
</dbReference>
<organism evidence="2 3">
    <name type="scientific">Prorocentrum cordatum</name>
    <dbReference type="NCBI Taxonomy" id="2364126"/>
    <lineage>
        <taxon>Eukaryota</taxon>
        <taxon>Sar</taxon>
        <taxon>Alveolata</taxon>
        <taxon>Dinophyceae</taxon>
        <taxon>Prorocentrales</taxon>
        <taxon>Prorocentraceae</taxon>
        <taxon>Prorocentrum</taxon>
    </lineage>
</organism>
<proteinExistence type="predicted"/>
<evidence type="ECO:0000313" key="3">
    <source>
        <dbReference type="Proteomes" id="UP001189429"/>
    </source>
</evidence>
<feature type="region of interest" description="Disordered" evidence="1">
    <location>
        <begin position="22"/>
        <end position="84"/>
    </location>
</feature>